<keyword evidence="1" id="KW-0812">Transmembrane</keyword>
<organism evidence="2 3">
    <name type="scientific">Paenibacillus cucumis</name>
    <name type="common">ex Kampfer et al. 2016</name>
    <dbReference type="NCBI Taxonomy" id="1776858"/>
    <lineage>
        <taxon>Bacteria</taxon>
        <taxon>Bacillati</taxon>
        <taxon>Bacillota</taxon>
        <taxon>Bacilli</taxon>
        <taxon>Bacillales</taxon>
        <taxon>Paenibacillaceae</taxon>
        <taxon>Paenibacillus</taxon>
    </lineage>
</organism>
<keyword evidence="1" id="KW-1133">Transmembrane helix</keyword>
<evidence type="ECO:0000256" key="1">
    <source>
        <dbReference type="SAM" id="Phobius"/>
    </source>
</evidence>
<dbReference type="Proteomes" id="UP000706031">
    <property type="component" value="Unassembled WGS sequence"/>
</dbReference>
<protein>
    <submittedName>
        <fullName evidence="2">Uncharacterized protein</fullName>
    </submittedName>
</protein>
<keyword evidence="3" id="KW-1185">Reference proteome</keyword>
<name>A0ABS7KE75_9BACL</name>
<proteinExistence type="predicted"/>
<keyword evidence="1" id="KW-0472">Membrane</keyword>
<feature type="transmembrane region" description="Helical" evidence="1">
    <location>
        <begin position="52"/>
        <end position="74"/>
    </location>
</feature>
<feature type="transmembrane region" description="Helical" evidence="1">
    <location>
        <begin position="26"/>
        <end position="46"/>
    </location>
</feature>
<dbReference type="RefSeq" id="WP_221787046.1">
    <property type="nucleotide sequence ID" value="NZ_JACLIC010000007.1"/>
</dbReference>
<accession>A0ABS7KE75</accession>
<dbReference type="EMBL" id="JACLIC010000007">
    <property type="protein sequence ID" value="MBY0202386.1"/>
    <property type="molecule type" value="Genomic_DNA"/>
</dbReference>
<gene>
    <name evidence="2" type="ORF">H7T88_03940</name>
</gene>
<sequence>MNGYGAKDLEGELMNERAKKKLKMQFGFIILFIFIIGVQLIVKNYFVDHPPAWATGLSISGFIIFCILGLLTYLDLKNQEQFVTIGQIVEVKKDTNIIIVKGLGKGHRKILIKDSHILNIMQANELIEITRLKYTNMITKKMYQDQELQL</sequence>
<evidence type="ECO:0000313" key="3">
    <source>
        <dbReference type="Proteomes" id="UP000706031"/>
    </source>
</evidence>
<reference evidence="2 3" key="1">
    <citation type="submission" date="2020-08" db="EMBL/GenBank/DDBJ databases">
        <title>Fungal Genomes of the International Space Station.</title>
        <authorList>
            <person name="Seuylemezian A."/>
            <person name="Singh N.K."/>
            <person name="Wood J."/>
            <person name="Venkateswaran K."/>
        </authorList>
    </citation>
    <scope>NUCLEOTIDE SEQUENCE [LARGE SCALE GENOMIC DNA]</scope>
    <source>
        <strain evidence="2 3">S/N-304-OC-R4</strain>
    </source>
</reference>
<evidence type="ECO:0000313" key="2">
    <source>
        <dbReference type="EMBL" id="MBY0202386.1"/>
    </source>
</evidence>
<comment type="caution">
    <text evidence="2">The sequence shown here is derived from an EMBL/GenBank/DDBJ whole genome shotgun (WGS) entry which is preliminary data.</text>
</comment>